<comment type="subcellular location">
    <subcellularLocation>
        <location evidence="1 7">Cell membrane</location>
        <topology evidence="1 7">Multi-pass membrane protein</topology>
    </subcellularLocation>
</comment>
<evidence type="ECO:0000256" key="7">
    <source>
        <dbReference type="RuleBase" id="RU363032"/>
    </source>
</evidence>
<keyword evidence="2 7" id="KW-0813">Transport</keyword>
<feature type="domain" description="ABC transmembrane type-1" evidence="8">
    <location>
        <begin position="127"/>
        <end position="344"/>
    </location>
</feature>
<proteinExistence type="inferred from homology"/>
<comment type="similarity">
    <text evidence="7">Belongs to the binding-protein-dependent transport system permease family.</text>
</comment>
<name>A0A9D2JZX0_9FIRM</name>
<dbReference type="Gene3D" id="1.10.3720.10">
    <property type="entry name" value="MetI-like"/>
    <property type="match status" value="1"/>
</dbReference>
<sequence length="354" mass="39140">MEANTAALPKGKRFLSALGKFFQKYSYFFAKVGISLLTLALSIIALFFLLRMIPGDIVELYALKLQNQQGITFERAYELAAQLLNYDPNENVFQAFLRYIGGLFRGELGTSYLETGVSANSLIATRLPWTLFISSVSLFLSFFIGIAVGGYVAQKRKGVANKVASGFIAVSGSVPDYLIALILVIVFAYQLKWFPAQNNYDAFSVTPGFNLPFIGSVLYYAFLPILSYTIVQTGNWILHMRGSCIGVLGEDYILAARARGLSERTIRTKYMKKNALLPLITQFGVSFGALFGGATLMESIFNYPGIGLEISNRIISKDYMVVQGLIFFSAAMVILVNLVVDLIYPLVDPRVRKG</sequence>
<dbReference type="PANTHER" id="PTHR43163:SF6">
    <property type="entry name" value="DIPEPTIDE TRANSPORT SYSTEM PERMEASE PROTEIN DPPB-RELATED"/>
    <property type="match status" value="1"/>
</dbReference>
<dbReference type="AlphaFoldDB" id="A0A9D2JZX0"/>
<gene>
    <name evidence="9" type="ORF">H9964_03795</name>
</gene>
<feature type="transmembrane region" description="Helical" evidence="7">
    <location>
        <begin position="129"/>
        <end position="153"/>
    </location>
</feature>
<reference evidence="9" key="1">
    <citation type="journal article" date="2021" name="PeerJ">
        <title>Extensive microbial diversity within the chicken gut microbiome revealed by metagenomics and culture.</title>
        <authorList>
            <person name="Gilroy R."/>
            <person name="Ravi A."/>
            <person name="Getino M."/>
            <person name="Pursley I."/>
            <person name="Horton D.L."/>
            <person name="Alikhan N.F."/>
            <person name="Baker D."/>
            <person name="Gharbi K."/>
            <person name="Hall N."/>
            <person name="Watson M."/>
            <person name="Adriaenssens E.M."/>
            <person name="Foster-Nyarko E."/>
            <person name="Jarju S."/>
            <person name="Secka A."/>
            <person name="Antonio M."/>
            <person name="Oren A."/>
            <person name="Chaudhuri R.R."/>
            <person name="La Ragione R."/>
            <person name="Hildebrand F."/>
            <person name="Pallen M.J."/>
        </authorList>
    </citation>
    <scope>NUCLEOTIDE SEQUENCE</scope>
    <source>
        <strain evidence="9">ChiW7-2402</strain>
    </source>
</reference>
<keyword evidence="6 7" id="KW-0472">Membrane</keyword>
<dbReference type="InterPro" id="IPR000515">
    <property type="entry name" value="MetI-like"/>
</dbReference>
<feature type="transmembrane region" description="Helical" evidence="7">
    <location>
        <begin position="28"/>
        <end position="50"/>
    </location>
</feature>
<feature type="transmembrane region" description="Helical" evidence="7">
    <location>
        <begin position="209"/>
        <end position="231"/>
    </location>
</feature>
<dbReference type="Pfam" id="PF00528">
    <property type="entry name" value="BPD_transp_1"/>
    <property type="match status" value="1"/>
</dbReference>
<evidence type="ECO:0000256" key="6">
    <source>
        <dbReference type="ARBA" id="ARBA00023136"/>
    </source>
</evidence>
<evidence type="ECO:0000256" key="2">
    <source>
        <dbReference type="ARBA" id="ARBA00022448"/>
    </source>
</evidence>
<dbReference type="InterPro" id="IPR035906">
    <property type="entry name" value="MetI-like_sf"/>
</dbReference>
<evidence type="ECO:0000313" key="9">
    <source>
        <dbReference type="EMBL" id="HIZ72683.1"/>
    </source>
</evidence>
<dbReference type="SUPFAM" id="SSF161098">
    <property type="entry name" value="MetI-like"/>
    <property type="match status" value="1"/>
</dbReference>
<feature type="transmembrane region" description="Helical" evidence="7">
    <location>
        <begin position="276"/>
        <end position="301"/>
    </location>
</feature>
<dbReference type="PROSITE" id="PS50928">
    <property type="entry name" value="ABC_TM1"/>
    <property type="match status" value="1"/>
</dbReference>
<dbReference type="GO" id="GO:0055085">
    <property type="term" value="P:transmembrane transport"/>
    <property type="evidence" value="ECO:0007669"/>
    <property type="project" value="InterPro"/>
</dbReference>
<dbReference type="CDD" id="cd06261">
    <property type="entry name" value="TM_PBP2"/>
    <property type="match status" value="1"/>
</dbReference>
<keyword evidence="5 7" id="KW-1133">Transmembrane helix</keyword>
<organism evidence="9 10">
    <name type="scientific">Candidatus Gallimonas intestinavium</name>
    <dbReference type="NCBI Taxonomy" id="2838603"/>
    <lineage>
        <taxon>Bacteria</taxon>
        <taxon>Bacillati</taxon>
        <taxon>Bacillota</taxon>
        <taxon>Clostridia</taxon>
        <taxon>Candidatus Gallimonas</taxon>
    </lineage>
</organism>
<feature type="transmembrane region" description="Helical" evidence="7">
    <location>
        <begin position="321"/>
        <end position="344"/>
    </location>
</feature>
<evidence type="ECO:0000256" key="4">
    <source>
        <dbReference type="ARBA" id="ARBA00022692"/>
    </source>
</evidence>
<comment type="caution">
    <text evidence="9">The sequence shown here is derived from an EMBL/GenBank/DDBJ whole genome shotgun (WGS) entry which is preliminary data.</text>
</comment>
<dbReference type="PANTHER" id="PTHR43163">
    <property type="entry name" value="DIPEPTIDE TRANSPORT SYSTEM PERMEASE PROTEIN DPPB-RELATED"/>
    <property type="match status" value="1"/>
</dbReference>
<accession>A0A9D2JZX0</accession>
<dbReference type="GO" id="GO:0005886">
    <property type="term" value="C:plasma membrane"/>
    <property type="evidence" value="ECO:0007669"/>
    <property type="project" value="UniProtKB-SubCell"/>
</dbReference>
<keyword evidence="3" id="KW-1003">Cell membrane</keyword>
<evidence type="ECO:0000313" key="10">
    <source>
        <dbReference type="Proteomes" id="UP000824102"/>
    </source>
</evidence>
<evidence type="ECO:0000259" key="8">
    <source>
        <dbReference type="PROSITE" id="PS50928"/>
    </source>
</evidence>
<keyword evidence="4 7" id="KW-0812">Transmembrane</keyword>
<feature type="transmembrane region" description="Helical" evidence="7">
    <location>
        <begin position="165"/>
        <end position="189"/>
    </location>
</feature>
<protein>
    <submittedName>
        <fullName evidence="9">ABC transporter permease</fullName>
    </submittedName>
</protein>
<reference evidence="9" key="2">
    <citation type="submission" date="2021-04" db="EMBL/GenBank/DDBJ databases">
        <authorList>
            <person name="Gilroy R."/>
        </authorList>
    </citation>
    <scope>NUCLEOTIDE SEQUENCE</scope>
    <source>
        <strain evidence="9">ChiW7-2402</strain>
    </source>
</reference>
<evidence type="ECO:0000256" key="1">
    <source>
        <dbReference type="ARBA" id="ARBA00004651"/>
    </source>
</evidence>
<evidence type="ECO:0000256" key="5">
    <source>
        <dbReference type="ARBA" id="ARBA00022989"/>
    </source>
</evidence>
<evidence type="ECO:0000256" key="3">
    <source>
        <dbReference type="ARBA" id="ARBA00022475"/>
    </source>
</evidence>
<dbReference type="Proteomes" id="UP000824102">
    <property type="component" value="Unassembled WGS sequence"/>
</dbReference>
<dbReference type="EMBL" id="DXBB01000059">
    <property type="protein sequence ID" value="HIZ72683.1"/>
    <property type="molecule type" value="Genomic_DNA"/>
</dbReference>